<dbReference type="SUPFAM" id="SSF55166">
    <property type="entry name" value="Hedgehog/DD-peptidase"/>
    <property type="match status" value="1"/>
</dbReference>
<organism evidence="8">
    <name type="scientific">Spumella elongata</name>
    <dbReference type="NCBI Taxonomy" id="89044"/>
    <lineage>
        <taxon>Eukaryota</taxon>
        <taxon>Sar</taxon>
        <taxon>Stramenopiles</taxon>
        <taxon>Ochrophyta</taxon>
        <taxon>Chrysophyceae</taxon>
        <taxon>Chromulinales</taxon>
        <taxon>Chromulinaceae</taxon>
        <taxon>Spumella</taxon>
    </lineage>
</organism>
<evidence type="ECO:0000256" key="5">
    <source>
        <dbReference type="ARBA" id="ARBA00022997"/>
    </source>
</evidence>
<dbReference type="PIRSF" id="PIRSF026671">
    <property type="entry name" value="AA_dipeptidase"/>
    <property type="match status" value="1"/>
</dbReference>
<evidence type="ECO:0000256" key="7">
    <source>
        <dbReference type="ARBA" id="ARBA00023316"/>
    </source>
</evidence>
<gene>
    <name evidence="8" type="ORF">SELO1098_LOCUS10262</name>
</gene>
<dbReference type="GO" id="GO:0008237">
    <property type="term" value="F:metallopeptidase activity"/>
    <property type="evidence" value="ECO:0007669"/>
    <property type="project" value="UniProtKB-KW"/>
</dbReference>
<evidence type="ECO:0000256" key="2">
    <source>
        <dbReference type="ARBA" id="ARBA00022723"/>
    </source>
</evidence>
<dbReference type="HAMAP" id="MF_01924">
    <property type="entry name" value="A_A_dipeptidase"/>
    <property type="match status" value="1"/>
</dbReference>
<sequence length="215" mass="24481">MTDTTPYHLPEGFVYLADIDGSILQEVRYAGYNNFVGCPVDGYEAEKIVTTAVVAEALKVVQADLVKNTGGRLTLVVYDAYRPQTAVDHFVVWASDTNDTKMKDQYYPQFEDKTLLFNGYIAKKSSHTRGSAVDLSIAVAGTNPLEVLPMGSDFDLLDPMSWYSCPDISETAKQNRALLREIMLNQGFEPYDKEWWHFRYIEEPFPDQYFSFPIR</sequence>
<dbReference type="Pfam" id="PF01427">
    <property type="entry name" value="Peptidase_M15"/>
    <property type="match status" value="1"/>
</dbReference>
<keyword evidence="7" id="KW-0961">Cell wall biogenesis/degradation</keyword>
<dbReference type="GO" id="GO:0071555">
    <property type="term" value="P:cell wall organization"/>
    <property type="evidence" value="ECO:0007669"/>
    <property type="project" value="UniProtKB-KW"/>
</dbReference>
<dbReference type="PANTHER" id="PTHR43126">
    <property type="entry name" value="D-ALANYL-D-ALANINE DIPEPTIDASE"/>
    <property type="match status" value="1"/>
</dbReference>
<keyword evidence="4" id="KW-0862">Zinc</keyword>
<dbReference type="EMBL" id="HBIC01020589">
    <property type="protein sequence ID" value="CAE0281428.1"/>
    <property type="molecule type" value="Transcribed_RNA"/>
</dbReference>
<dbReference type="PANTHER" id="PTHR43126:SF1">
    <property type="entry name" value="D-ALANYL-D-ALANINE DIPEPTIDASE"/>
    <property type="match status" value="1"/>
</dbReference>
<dbReference type="GO" id="GO:0016805">
    <property type="term" value="F:dipeptidase activity"/>
    <property type="evidence" value="ECO:0007669"/>
    <property type="project" value="UniProtKB-KW"/>
</dbReference>
<keyword evidence="2" id="KW-0479">Metal-binding</keyword>
<keyword evidence="3" id="KW-0378">Hydrolase</keyword>
<dbReference type="AlphaFoldDB" id="A0A7S3M527"/>
<dbReference type="CDD" id="cd14817">
    <property type="entry name" value="D-Ala-D-Ala_dipeptidase_VanX"/>
    <property type="match status" value="1"/>
</dbReference>
<evidence type="ECO:0000256" key="1">
    <source>
        <dbReference type="ARBA" id="ARBA00022670"/>
    </source>
</evidence>
<evidence type="ECO:0000256" key="3">
    <source>
        <dbReference type="ARBA" id="ARBA00022801"/>
    </source>
</evidence>
<keyword evidence="1" id="KW-0645">Protease</keyword>
<protein>
    <recommendedName>
        <fullName evidence="9">D-Ala-D-Ala dipeptidase</fullName>
    </recommendedName>
</protein>
<dbReference type="Gene3D" id="3.30.1380.10">
    <property type="match status" value="1"/>
</dbReference>
<keyword evidence="6" id="KW-0482">Metalloprotease</keyword>
<keyword evidence="5" id="KW-0224">Dipeptidase</keyword>
<accession>A0A7S3M527</accession>
<evidence type="ECO:0000256" key="4">
    <source>
        <dbReference type="ARBA" id="ARBA00022833"/>
    </source>
</evidence>
<evidence type="ECO:0000313" key="8">
    <source>
        <dbReference type="EMBL" id="CAE0281428.1"/>
    </source>
</evidence>
<dbReference type="GO" id="GO:0006508">
    <property type="term" value="P:proteolysis"/>
    <property type="evidence" value="ECO:0007669"/>
    <property type="project" value="UniProtKB-KW"/>
</dbReference>
<evidence type="ECO:0000256" key="6">
    <source>
        <dbReference type="ARBA" id="ARBA00023049"/>
    </source>
</evidence>
<dbReference type="InterPro" id="IPR009045">
    <property type="entry name" value="Zn_M74/Hedgehog-like"/>
</dbReference>
<name>A0A7S3M527_9STRA</name>
<reference evidence="8" key="1">
    <citation type="submission" date="2021-01" db="EMBL/GenBank/DDBJ databases">
        <authorList>
            <person name="Corre E."/>
            <person name="Pelletier E."/>
            <person name="Niang G."/>
            <person name="Scheremetjew M."/>
            <person name="Finn R."/>
            <person name="Kale V."/>
            <person name="Holt S."/>
            <person name="Cochrane G."/>
            <person name="Meng A."/>
            <person name="Brown T."/>
            <person name="Cohen L."/>
        </authorList>
    </citation>
    <scope>NUCLEOTIDE SEQUENCE</scope>
    <source>
        <strain evidence="8">CCAP 955/1</strain>
    </source>
</reference>
<evidence type="ECO:0008006" key="9">
    <source>
        <dbReference type="Google" id="ProtNLM"/>
    </source>
</evidence>
<proteinExistence type="inferred from homology"/>
<dbReference type="GO" id="GO:0046872">
    <property type="term" value="F:metal ion binding"/>
    <property type="evidence" value="ECO:0007669"/>
    <property type="project" value="UniProtKB-KW"/>
</dbReference>
<dbReference type="InterPro" id="IPR000755">
    <property type="entry name" value="A_A_dipeptidase"/>
</dbReference>